<keyword evidence="1" id="KW-0472">Membrane</keyword>
<evidence type="ECO:0000313" key="3">
    <source>
        <dbReference type="EMBL" id="QQN52404.1"/>
    </source>
</evidence>
<dbReference type="Pfam" id="PF22150">
    <property type="entry name" value="Tt1218-like"/>
    <property type="match status" value="1"/>
</dbReference>
<reference evidence="3 4" key="1">
    <citation type="submission" date="2020-12" db="EMBL/GenBank/DDBJ databases">
        <title>FDA dAtabase for Regulatory Grade micrObial Sequences (FDA-ARGOS): Supporting development and validation of Infectious Disease Dx tests.</title>
        <authorList>
            <person name="Sproer C."/>
            <person name="Gronow S."/>
            <person name="Severitt S."/>
            <person name="Schroder I."/>
            <person name="Tallon L."/>
            <person name="Sadzewicz L."/>
            <person name="Zhao X."/>
            <person name="Boylan J."/>
            <person name="Ott S."/>
            <person name="Bowen H."/>
            <person name="Vavikolanu K."/>
            <person name="Mehta A."/>
            <person name="Aluvathingal J."/>
            <person name="Nadendla S."/>
            <person name="Lowell S."/>
            <person name="Myers T."/>
            <person name="Yan Y."/>
            <person name="Sichtig H."/>
        </authorList>
    </citation>
    <scope>NUCLEOTIDE SEQUENCE [LARGE SCALE GENOMIC DNA]</scope>
    <source>
        <strain evidence="3 4">FDAARGOS_1013</strain>
    </source>
</reference>
<dbReference type="EMBL" id="CP067013">
    <property type="protein sequence ID" value="QQN52404.1"/>
    <property type="molecule type" value="Genomic_DNA"/>
</dbReference>
<dbReference type="AlphaFoldDB" id="A0A9X7YTP1"/>
<evidence type="ECO:0000313" key="4">
    <source>
        <dbReference type="Proteomes" id="UP000595933"/>
    </source>
</evidence>
<dbReference type="Proteomes" id="UP000595933">
    <property type="component" value="Chromosome"/>
</dbReference>
<keyword evidence="1" id="KW-1133">Transmembrane helix</keyword>
<dbReference type="Pfam" id="PF07963">
    <property type="entry name" value="N_methyl"/>
    <property type="match status" value="1"/>
</dbReference>
<dbReference type="RefSeq" id="WP_041103849.1">
    <property type="nucleotide sequence ID" value="NZ_CP045858.1"/>
</dbReference>
<feature type="transmembrane region" description="Helical" evidence="1">
    <location>
        <begin position="6"/>
        <end position="27"/>
    </location>
</feature>
<protein>
    <submittedName>
        <fullName evidence="3">Type IV pilus modification protein PilV</fullName>
    </submittedName>
</protein>
<proteinExistence type="predicted"/>
<dbReference type="InterPro" id="IPR012902">
    <property type="entry name" value="N_methyl_site"/>
</dbReference>
<organism evidence="3 4">
    <name type="scientific">Stutzerimonas balearica</name>
    <dbReference type="NCBI Taxonomy" id="74829"/>
    <lineage>
        <taxon>Bacteria</taxon>
        <taxon>Pseudomonadati</taxon>
        <taxon>Pseudomonadota</taxon>
        <taxon>Gammaproteobacteria</taxon>
        <taxon>Pseudomonadales</taxon>
        <taxon>Pseudomonadaceae</taxon>
        <taxon>Stutzerimonas</taxon>
    </lineage>
</organism>
<accession>A0A9X7YTP1</accession>
<feature type="domain" description="Type IV pilin Tt1218-like" evidence="2">
    <location>
        <begin position="27"/>
        <end position="62"/>
    </location>
</feature>
<sequence length="181" mass="19581">MKSNGFSLIEVMVTLVLTTIGILGMVAMQGRSIQYTQDAVQRNAAVMLTSDLLEIIRANPTEIFQKAPPSDPFYSGFKNTSIFYKAAGSDFATAPADCPSNPKTAQEMRDCWVASAQASLPGAADLFEDAFYVCRSSTPGNCDDKGSMLEIQLAWTVKAGTCPDDRAPNDTTCIYRARAEL</sequence>
<gene>
    <name evidence="3" type="primary">pilV</name>
    <name evidence="3" type="ORF">I6H70_08300</name>
</gene>
<dbReference type="InterPro" id="IPR054402">
    <property type="entry name" value="Tt1218-like_dom"/>
</dbReference>
<dbReference type="InterPro" id="IPR013362">
    <property type="entry name" value="Pilus_4_PilV"/>
</dbReference>
<evidence type="ECO:0000259" key="2">
    <source>
        <dbReference type="Pfam" id="PF22150"/>
    </source>
</evidence>
<name>A0A9X7YTP1_9GAMM</name>
<dbReference type="NCBIfam" id="TIGR02523">
    <property type="entry name" value="type_IV_pilV"/>
    <property type="match status" value="1"/>
</dbReference>
<keyword evidence="1" id="KW-0812">Transmembrane</keyword>
<evidence type="ECO:0000256" key="1">
    <source>
        <dbReference type="SAM" id="Phobius"/>
    </source>
</evidence>